<dbReference type="OrthoDB" id="332470at2"/>
<reference evidence="2" key="1">
    <citation type="journal article" date="2019" name="PLoS Negl. Trop. Dis.">
        <title>Revisiting the worldwide diversity of Leptospira species in the environment.</title>
        <authorList>
            <person name="Vincent A.T."/>
            <person name="Schiettekatte O."/>
            <person name="Bourhy P."/>
            <person name="Veyrier F.J."/>
            <person name="Picardeau M."/>
        </authorList>
    </citation>
    <scope>NUCLEOTIDE SEQUENCE [LARGE SCALE GENOMIC DNA]</scope>
    <source>
        <strain evidence="2">201400974</strain>
    </source>
</reference>
<dbReference type="RefSeq" id="WP_135765690.1">
    <property type="nucleotide sequence ID" value="NZ_RQHV01000062.1"/>
</dbReference>
<proteinExistence type="predicted"/>
<organism evidence="2 3">
    <name type="scientific">Leptospira ilyithenensis</name>
    <dbReference type="NCBI Taxonomy" id="2484901"/>
    <lineage>
        <taxon>Bacteria</taxon>
        <taxon>Pseudomonadati</taxon>
        <taxon>Spirochaetota</taxon>
        <taxon>Spirochaetia</taxon>
        <taxon>Leptospirales</taxon>
        <taxon>Leptospiraceae</taxon>
        <taxon>Leptospira</taxon>
    </lineage>
</organism>
<keyword evidence="3" id="KW-1185">Reference proteome</keyword>
<sequence>MSTNSVKKADRPSCDCGTSHDSPNARKVVKYSFWGLVAMGLVGISATPKDVYYVCRVCKQPFGRLSKAERKEAR</sequence>
<feature type="region of interest" description="Disordered" evidence="1">
    <location>
        <begin position="1"/>
        <end position="23"/>
    </location>
</feature>
<dbReference type="AlphaFoldDB" id="A0A4R9LJB1"/>
<evidence type="ECO:0000256" key="1">
    <source>
        <dbReference type="SAM" id="MobiDB-lite"/>
    </source>
</evidence>
<comment type="caution">
    <text evidence="2">The sequence shown here is derived from an EMBL/GenBank/DDBJ whole genome shotgun (WGS) entry which is preliminary data.</text>
</comment>
<name>A0A4R9LJB1_9LEPT</name>
<accession>A0A4R9LJB1</accession>
<evidence type="ECO:0000313" key="3">
    <source>
        <dbReference type="Proteomes" id="UP000298264"/>
    </source>
</evidence>
<evidence type="ECO:0000313" key="2">
    <source>
        <dbReference type="EMBL" id="TGN06966.1"/>
    </source>
</evidence>
<dbReference type="Proteomes" id="UP000298264">
    <property type="component" value="Unassembled WGS sequence"/>
</dbReference>
<dbReference type="EMBL" id="RQHV01000062">
    <property type="protein sequence ID" value="TGN06966.1"/>
    <property type="molecule type" value="Genomic_DNA"/>
</dbReference>
<gene>
    <name evidence="2" type="ORF">EHS11_17705</name>
</gene>
<protein>
    <submittedName>
        <fullName evidence="2">Uncharacterized protein</fullName>
    </submittedName>
</protein>